<evidence type="ECO:0000313" key="1">
    <source>
        <dbReference type="EMBL" id="VDI38474.1"/>
    </source>
</evidence>
<keyword evidence="2" id="KW-1185">Reference proteome</keyword>
<proteinExistence type="predicted"/>
<dbReference type="Proteomes" id="UP000596742">
    <property type="component" value="Unassembled WGS sequence"/>
</dbReference>
<organism evidence="1 2">
    <name type="scientific">Mytilus galloprovincialis</name>
    <name type="common">Mediterranean mussel</name>
    <dbReference type="NCBI Taxonomy" id="29158"/>
    <lineage>
        <taxon>Eukaryota</taxon>
        <taxon>Metazoa</taxon>
        <taxon>Spiralia</taxon>
        <taxon>Lophotrochozoa</taxon>
        <taxon>Mollusca</taxon>
        <taxon>Bivalvia</taxon>
        <taxon>Autobranchia</taxon>
        <taxon>Pteriomorphia</taxon>
        <taxon>Mytilida</taxon>
        <taxon>Mytiloidea</taxon>
        <taxon>Mytilidae</taxon>
        <taxon>Mytilinae</taxon>
        <taxon>Mytilus</taxon>
    </lineage>
</organism>
<evidence type="ECO:0000313" key="2">
    <source>
        <dbReference type="Proteomes" id="UP000596742"/>
    </source>
</evidence>
<name>A0A8B6EQV4_MYTGA</name>
<protein>
    <submittedName>
        <fullName evidence="1">Uncharacterized protein</fullName>
    </submittedName>
</protein>
<dbReference type="OrthoDB" id="6060805at2759"/>
<gene>
    <name evidence="1" type="ORF">MGAL_10B089686</name>
</gene>
<sequence>MAGNNCTPCTSNWYGDKCLRKCTCVAEQRCDNVLGCVNESTTTRIASTLSNNWRTEYVTQMITNSNETDDEMEINKPTTTKNINYGLYLITLTVSLHQLMYIHHLPAC</sequence>
<comment type="caution">
    <text evidence="1">The sequence shown here is derived from an EMBL/GenBank/DDBJ whole genome shotgun (WGS) entry which is preliminary data.</text>
</comment>
<reference evidence="1" key="1">
    <citation type="submission" date="2018-11" db="EMBL/GenBank/DDBJ databases">
        <authorList>
            <person name="Alioto T."/>
            <person name="Alioto T."/>
        </authorList>
    </citation>
    <scope>NUCLEOTIDE SEQUENCE</scope>
</reference>
<dbReference type="EMBL" id="UYJE01005601">
    <property type="protein sequence ID" value="VDI38474.1"/>
    <property type="molecule type" value="Genomic_DNA"/>
</dbReference>
<dbReference type="AlphaFoldDB" id="A0A8B6EQV4"/>
<accession>A0A8B6EQV4</accession>